<protein>
    <submittedName>
        <fullName evidence="2">Uncharacterized protein</fullName>
    </submittedName>
</protein>
<name>A0AC34RA89_9BILA</name>
<sequence length="82" mass="9747">MTFHRYDLSYDNFVETTTMYTFMLLLTATFFALCLRIYVGIIKINKYRREYKIAIGDVILDERYFANAPENHREAVTTMTSN</sequence>
<proteinExistence type="predicted"/>
<dbReference type="WBParaSite" id="JU765_v2.g5023.t1">
    <property type="protein sequence ID" value="JU765_v2.g5023.t1"/>
    <property type="gene ID" value="JU765_v2.g5023"/>
</dbReference>
<reference evidence="2" key="1">
    <citation type="submission" date="2022-11" db="UniProtKB">
        <authorList>
            <consortium name="WormBaseParasite"/>
        </authorList>
    </citation>
    <scope>IDENTIFICATION</scope>
</reference>
<evidence type="ECO:0000313" key="2">
    <source>
        <dbReference type="WBParaSite" id="JU765_v2.g5023.t1"/>
    </source>
</evidence>
<dbReference type="Proteomes" id="UP000887576">
    <property type="component" value="Unplaced"/>
</dbReference>
<accession>A0AC34RA89</accession>
<evidence type="ECO:0000313" key="1">
    <source>
        <dbReference type="Proteomes" id="UP000887576"/>
    </source>
</evidence>
<organism evidence="1 2">
    <name type="scientific">Panagrolaimus sp. JU765</name>
    <dbReference type="NCBI Taxonomy" id="591449"/>
    <lineage>
        <taxon>Eukaryota</taxon>
        <taxon>Metazoa</taxon>
        <taxon>Ecdysozoa</taxon>
        <taxon>Nematoda</taxon>
        <taxon>Chromadorea</taxon>
        <taxon>Rhabditida</taxon>
        <taxon>Tylenchina</taxon>
        <taxon>Panagrolaimomorpha</taxon>
        <taxon>Panagrolaimoidea</taxon>
        <taxon>Panagrolaimidae</taxon>
        <taxon>Panagrolaimus</taxon>
    </lineage>
</organism>